<evidence type="ECO:0000313" key="2">
    <source>
        <dbReference type="Proteomes" id="UP000069850"/>
    </source>
</evidence>
<protein>
    <submittedName>
        <fullName evidence="1">Uncharacterized protein</fullName>
    </submittedName>
</protein>
<accession>A0A0X3BPV6</accession>
<dbReference type="AlphaFoldDB" id="A0A0X3BPV6"/>
<evidence type="ECO:0000313" key="1">
    <source>
        <dbReference type="EMBL" id="CVK34222.1"/>
    </source>
</evidence>
<sequence>MRSRYRCHLPRSHADAREVRLPGGIVSFAIFRAFLGAAGDHSHEHAPYGEPVHSFFRSRRVRHTAGGGLKSIISYVLEHYPSPAGLHAPNLGDGRCGCIPGFLVHPESIIPGNPAL</sequence>
<organism evidence="1 2">
    <name type="scientific">Methanoculleus bourgensis</name>
    <dbReference type="NCBI Taxonomy" id="83986"/>
    <lineage>
        <taxon>Archaea</taxon>
        <taxon>Methanobacteriati</taxon>
        <taxon>Methanobacteriota</taxon>
        <taxon>Stenosarchaea group</taxon>
        <taxon>Methanomicrobia</taxon>
        <taxon>Methanomicrobiales</taxon>
        <taxon>Methanomicrobiaceae</taxon>
        <taxon>Methanoculleus</taxon>
    </lineage>
</organism>
<dbReference type="EMBL" id="LT158599">
    <property type="protein sequence ID" value="CVK34222.1"/>
    <property type="molecule type" value="Genomic_DNA"/>
</dbReference>
<gene>
    <name evidence="1" type="ORF">MMAB1_3009</name>
</gene>
<reference evidence="1 2" key="1">
    <citation type="submission" date="2016-01" db="EMBL/GenBank/DDBJ databases">
        <authorList>
            <person name="Manzoor S."/>
        </authorList>
    </citation>
    <scope>NUCLEOTIDE SEQUENCE [LARGE SCALE GENOMIC DNA]</scope>
    <source>
        <strain evidence="1">Methanoculleus sp MAB1</strain>
    </source>
</reference>
<proteinExistence type="predicted"/>
<name>A0A0X3BPV6_9EURY</name>
<dbReference type="KEGG" id="mema:MMAB1_3009"/>
<dbReference type="Proteomes" id="UP000069850">
    <property type="component" value="Chromosome 1"/>
</dbReference>